<accession>A0AAE1CBA2</accession>
<proteinExistence type="predicted"/>
<organism evidence="2 3">
    <name type="scientific">Podospora appendiculata</name>
    <dbReference type="NCBI Taxonomy" id="314037"/>
    <lineage>
        <taxon>Eukaryota</taxon>
        <taxon>Fungi</taxon>
        <taxon>Dikarya</taxon>
        <taxon>Ascomycota</taxon>
        <taxon>Pezizomycotina</taxon>
        <taxon>Sordariomycetes</taxon>
        <taxon>Sordariomycetidae</taxon>
        <taxon>Sordariales</taxon>
        <taxon>Podosporaceae</taxon>
        <taxon>Podospora</taxon>
    </lineage>
</organism>
<feature type="transmembrane region" description="Helical" evidence="1">
    <location>
        <begin position="37"/>
        <end position="58"/>
    </location>
</feature>
<keyword evidence="1" id="KW-0472">Membrane</keyword>
<dbReference type="EMBL" id="JAULSO010000002">
    <property type="protein sequence ID" value="KAK3687227.1"/>
    <property type="molecule type" value="Genomic_DNA"/>
</dbReference>
<keyword evidence="1" id="KW-1133">Transmembrane helix</keyword>
<keyword evidence="3" id="KW-1185">Reference proteome</keyword>
<name>A0AAE1CBA2_9PEZI</name>
<gene>
    <name evidence="2" type="ORF">B0T22DRAFT_456707</name>
</gene>
<sequence>MFVFAAEFAAMLAWPLASLPLNYVAMHSARICYDLPHLWSICFLLIEVSNFIFISGLIRGHLTTRQGQSLSRLTTSTKP</sequence>
<keyword evidence="1" id="KW-0812">Transmembrane</keyword>
<comment type="caution">
    <text evidence="2">The sequence shown here is derived from an EMBL/GenBank/DDBJ whole genome shotgun (WGS) entry which is preliminary data.</text>
</comment>
<dbReference type="Proteomes" id="UP001270362">
    <property type="component" value="Unassembled WGS sequence"/>
</dbReference>
<evidence type="ECO:0000256" key="1">
    <source>
        <dbReference type="SAM" id="Phobius"/>
    </source>
</evidence>
<evidence type="ECO:0000313" key="3">
    <source>
        <dbReference type="Proteomes" id="UP001270362"/>
    </source>
</evidence>
<reference evidence="2" key="1">
    <citation type="journal article" date="2023" name="Mol. Phylogenet. Evol.">
        <title>Genome-scale phylogeny and comparative genomics of the fungal order Sordariales.</title>
        <authorList>
            <person name="Hensen N."/>
            <person name="Bonometti L."/>
            <person name="Westerberg I."/>
            <person name="Brannstrom I.O."/>
            <person name="Guillou S."/>
            <person name="Cros-Aarteil S."/>
            <person name="Calhoun S."/>
            <person name="Haridas S."/>
            <person name="Kuo A."/>
            <person name="Mondo S."/>
            <person name="Pangilinan J."/>
            <person name="Riley R."/>
            <person name="LaButti K."/>
            <person name="Andreopoulos B."/>
            <person name="Lipzen A."/>
            <person name="Chen C."/>
            <person name="Yan M."/>
            <person name="Daum C."/>
            <person name="Ng V."/>
            <person name="Clum A."/>
            <person name="Steindorff A."/>
            <person name="Ohm R.A."/>
            <person name="Martin F."/>
            <person name="Silar P."/>
            <person name="Natvig D.O."/>
            <person name="Lalanne C."/>
            <person name="Gautier V."/>
            <person name="Ament-Velasquez S.L."/>
            <person name="Kruys A."/>
            <person name="Hutchinson M.I."/>
            <person name="Powell A.J."/>
            <person name="Barry K."/>
            <person name="Miller A.N."/>
            <person name="Grigoriev I.V."/>
            <person name="Debuchy R."/>
            <person name="Gladieux P."/>
            <person name="Hiltunen Thoren M."/>
            <person name="Johannesson H."/>
        </authorList>
    </citation>
    <scope>NUCLEOTIDE SEQUENCE</scope>
    <source>
        <strain evidence="2">CBS 314.62</strain>
    </source>
</reference>
<evidence type="ECO:0000313" key="2">
    <source>
        <dbReference type="EMBL" id="KAK3687227.1"/>
    </source>
</evidence>
<protein>
    <submittedName>
        <fullName evidence="2">Uncharacterized protein</fullName>
    </submittedName>
</protein>
<reference evidence="2" key="2">
    <citation type="submission" date="2023-06" db="EMBL/GenBank/DDBJ databases">
        <authorList>
            <consortium name="Lawrence Berkeley National Laboratory"/>
            <person name="Haridas S."/>
            <person name="Hensen N."/>
            <person name="Bonometti L."/>
            <person name="Westerberg I."/>
            <person name="Brannstrom I.O."/>
            <person name="Guillou S."/>
            <person name="Cros-Aarteil S."/>
            <person name="Calhoun S."/>
            <person name="Kuo A."/>
            <person name="Mondo S."/>
            <person name="Pangilinan J."/>
            <person name="Riley R."/>
            <person name="Labutti K."/>
            <person name="Andreopoulos B."/>
            <person name="Lipzen A."/>
            <person name="Chen C."/>
            <person name="Yanf M."/>
            <person name="Daum C."/>
            <person name="Ng V."/>
            <person name="Clum A."/>
            <person name="Steindorff A."/>
            <person name="Ohm R."/>
            <person name="Martin F."/>
            <person name="Silar P."/>
            <person name="Natvig D."/>
            <person name="Lalanne C."/>
            <person name="Gautier V."/>
            <person name="Ament-Velasquez S.L."/>
            <person name="Kruys A."/>
            <person name="Hutchinson M.I."/>
            <person name="Powell A.J."/>
            <person name="Barry K."/>
            <person name="Miller A.N."/>
            <person name="Grigoriev I.V."/>
            <person name="Debuchy R."/>
            <person name="Gladieux P."/>
            <person name="Thoren M.H."/>
            <person name="Johannesson H."/>
        </authorList>
    </citation>
    <scope>NUCLEOTIDE SEQUENCE</scope>
    <source>
        <strain evidence="2">CBS 314.62</strain>
    </source>
</reference>
<dbReference type="AlphaFoldDB" id="A0AAE1CBA2"/>